<comment type="function">
    <text evidence="7">Catalyzes the formation of 4-diphosphocytidyl-2-C-methyl-D-erythritol from CTP and 2-C-methyl-D-erythritol 4-phosphate (MEP).</text>
</comment>
<keyword evidence="4 7" id="KW-0808">Transferase</keyword>
<evidence type="ECO:0000256" key="8">
    <source>
        <dbReference type="SAM" id="MobiDB-lite"/>
    </source>
</evidence>
<comment type="caution">
    <text evidence="9">The sequence shown here is derived from an EMBL/GenBank/DDBJ whole genome shotgun (WGS) entry which is preliminary data.</text>
</comment>
<feature type="site" description="Positions MEP for the nucleophilic attack" evidence="7">
    <location>
        <position position="147"/>
    </location>
</feature>
<comment type="caution">
    <text evidence="7">Lacks conserved residue(s) required for the propagation of feature annotation.</text>
</comment>
<dbReference type="Gene3D" id="3.90.550.10">
    <property type="entry name" value="Spore Coat Polysaccharide Biosynthesis Protein SpsA, Chain A"/>
    <property type="match status" value="1"/>
</dbReference>
<evidence type="ECO:0000256" key="4">
    <source>
        <dbReference type="ARBA" id="ARBA00022679"/>
    </source>
</evidence>
<dbReference type="EMBL" id="BAABAZ010000004">
    <property type="protein sequence ID" value="GAA4283137.1"/>
    <property type="molecule type" value="Genomic_DNA"/>
</dbReference>
<name>A0ABP8EGQ7_9MICO</name>
<dbReference type="PROSITE" id="PS01295">
    <property type="entry name" value="ISPD"/>
    <property type="match status" value="1"/>
</dbReference>
<accession>A0ABP8EGQ7</accession>
<sequence length="246" mass="25186">MGIPKAFVEIAGVTLLERSVLGALASGAAAHVVAAVPEALVSAAADALAARVRAAGLDPSTVDVVVGGEDRVASVQAALEAVGSCSNVLVHDAARCLTPPAVFTRVVAALRAGAAGVVPALPMTDTVKRVAGRGPAGGEALVSDLDRSTLRRVQTPQGFPLAILQEAHRLQRADPNPAATDDAMLVERLGHVVEVVAGDERAFKITHPIDMRLAELYVGDSEPDAGPRKPGMADGCAEAPPKERIE</sequence>
<keyword evidence="10" id="KW-1185">Reference proteome</keyword>
<dbReference type="Proteomes" id="UP001501586">
    <property type="component" value="Unassembled WGS sequence"/>
</dbReference>
<dbReference type="Pfam" id="PF01128">
    <property type="entry name" value="IspD"/>
    <property type="match status" value="1"/>
</dbReference>
<comment type="similarity">
    <text evidence="3 7">Belongs to the IspD/TarI cytidylyltransferase family. IspD subfamily.</text>
</comment>
<evidence type="ECO:0000313" key="9">
    <source>
        <dbReference type="EMBL" id="GAA4283137.1"/>
    </source>
</evidence>
<evidence type="ECO:0000256" key="1">
    <source>
        <dbReference type="ARBA" id="ARBA00001282"/>
    </source>
</evidence>
<proteinExistence type="inferred from homology"/>
<evidence type="ECO:0000256" key="7">
    <source>
        <dbReference type="HAMAP-Rule" id="MF_00108"/>
    </source>
</evidence>
<dbReference type="GO" id="GO:0016779">
    <property type="term" value="F:nucleotidyltransferase activity"/>
    <property type="evidence" value="ECO:0007669"/>
    <property type="project" value="UniProtKB-KW"/>
</dbReference>
<comment type="catalytic activity">
    <reaction evidence="1 7">
        <text>2-C-methyl-D-erythritol 4-phosphate + CTP + H(+) = 4-CDP-2-C-methyl-D-erythritol + diphosphate</text>
        <dbReference type="Rhea" id="RHEA:13429"/>
        <dbReference type="ChEBI" id="CHEBI:15378"/>
        <dbReference type="ChEBI" id="CHEBI:33019"/>
        <dbReference type="ChEBI" id="CHEBI:37563"/>
        <dbReference type="ChEBI" id="CHEBI:57823"/>
        <dbReference type="ChEBI" id="CHEBI:58262"/>
        <dbReference type="EC" id="2.7.7.60"/>
    </reaction>
</comment>
<reference evidence="10" key="1">
    <citation type="journal article" date="2019" name="Int. J. Syst. Evol. Microbiol.">
        <title>The Global Catalogue of Microorganisms (GCM) 10K type strain sequencing project: providing services to taxonomists for standard genome sequencing and annotation.</title>
        <authorList>
            <consortium name="The Broad Institute Genomics Platform"/>
            <consortium name="The Broad Institute Genome Sequencing Center for Infectious Disease"/>
            <person name="Wu L."/>
            <person name="Ma J."/>
        </authorList>
    </citation>
    <scope>NUCLEOTIDE SEQUENCE [LARGE SCALE GENOMIC DNA]</scope>
    <source>
        <strain evidence="10">JCM 17458</strain>
    </source>
</reference>
<keyword evidence="6 7" id="KW-0414">Isoprene biosynthesis</keyword>
<dbReference type="EC" id="2.7.7.60" evidence="7"/>
<dbReference type="HAMAP" id="MF_00108">
    <property type="entry name" value="IspD"/>
    <property type="match status" value="1"/>
</dbReference>
<dbReference type="InterPro" id="IPR001228">
    <property type="entry name" value="IspD"/>
</dbReference>
<protein>
    <recommendedName>
        <fullName evidence="7">2-C-methyl-D-erythritol 4-phosphate cytidylyltransferase</fullName>
        <ecNumber evidence="7">2.7.7.60</ecNumber>
    </recommendedName>
    <alternativeName>
        <fullName evidence="7">4-diphosphocytidyl-2C-methyl-D-erythritol synthase</fullName>
    </alternativeName>
    <alternativeName>
        <fullName evidence="7">MEP cytidylyltransferase</fullName>
        <shortName evidence="7">MCT</shortName>
    </alternativeName>
</protein>
<feature type="site" description="Positions MEP for the nucleophilic attack" evidence="7">
    <location>
        <position position="204"/>
    </location>
</feature>
<dbReference type="InterPro" id="IPR034683">
    <property type="entry name" value="IspD/TarI"/>
</dbReference>
<dbReference type="PANTHER" id="PTHR32125">
    <property type="entry name" value="2-C-METHYL-D-ERYTHRITOL 4-PHOSPHATE CYTIDYLYLTRANSFERASE, CHLOROPLASTIC"/>
    <property type="match status" value="1"/>
</dbReference>
<dbReference type="RefSeq" id="WP_236864394.1">
    <property type="nucleotide sequence ID" value="NZ_BAABAZ010000004.1"/>
</dbReference>
<gene>
    <name evidence="7 9" type="primary">ispD</name>
    <name evidence="9" type="ORF">GCM10022261_06680</name>
</gene>
<dbReference type="InterPro" id="IPR029044">
    <property type="entry name" value="Nucleotide-diphossugar_trans"/>
</dbReference>
<evidence type="ECO:0000256" key="2">
    <source>
        <dbReference type="ARBA" id="ARBA00004787"/>
    </source>
</evidence>
<evidence type="ECO:0000256" key="3">
    <source>
        <dbReference type="ARBA" id="ARBA00009789"/>
    </source>
</evidence>
<feature type="region of interest" description="Disordered" evidence="8">
    <location>
        <begin position="220"/>
        <end position="246"/>
    </location>
</feature>
<dbReference type="PANTHER" id="PTHR32125:SF4">
    <property type="entry name" value="2-C-METHYL-D-ERYTHRITOL 4-PHOSPHATE CYTIDYLYLTRANSFERASE, CHLOROPLASTIC"/>
    <property type="match status" value="1"/>
</dbReference>
<organism evidence="9 10">
    <name type="scientific">Brevibacterium daeguense</name>
    <dbReference type="NCBI Taxonomy" id="909936"/>
    <lineage>
        <taxon>Bacteria</taxon>
        <taxon>Bacillati</taxon>
        <taxon>Actinomycetota</taxon>
        <taxon>Actinomycetes</taxon>
        <taxon>Micrococcales</taxon>
        <taxon>Brevibacteriaceae</taxon>
        <taxon>Brevibacterium</taxon>
    </lineage>
</organism>
<dbReference type="InterPro" id="IPR050088">
    <property type="entry name" value="IspD/TarI_cytidylyltransf_bact"/>
</dbReference>
<evidence type="ECO:0000313" key="10">
    <source>
        <dbReference type="Proteomes" id="UP001501586"/>
    </source>
</evidence>
<feature type="site" description="Transition state stabilizer" evidence="7">
    <location>
        <position position="5"/>
    </location>
</feature>
<evidence type="ECO:0000256" key="6">
    <source>
        <dbReference type="ARBA" id="ARBA00023229"/>
    </source>
</evidence>
<evidence type="ECO:0000256" key="5">
    <source>
        <dbReference type="ARBA" id="ARBA00022695"/>
    </source>
</evidence>
<dbReference type="SUPFAM" id="SSF53448">
    <property type="entry name" value="Nucleotide-diphospho-sugar transferases"/>
    <property type="match status" value="1"/>
</dbReference>
<dbReference type="InterPro" id="IPR018294">
    <property type="entry name" value="ISPD_synthase_CS"/>
</dbReference>
<comment type="pathway">
    <text evidence="2 7">Isoprenoid biosynthesis; isopentenyl diphosphate biosynthesis via DXP pathway; isopentenyl diphosphate from 1-deoxy-D-xylulose 5-phosphate: step 2/6.</text>
</comment>
<keyword evidence="5 7" id="KW-0548">Nucleotidyltransferase</keyword>